<organism evidence="1 2">
    <name type="scientific">Reichenbachiella faecimaris</name>
    <dbReference type="NCBI Taxonomy" id="692418"/>
    <lineage>
        <taxon>Bacteria</taxon>
        <taxon>Pseudomonadati</taxon>
        <taxon>Bacteroidota</taxon>
        <taxon>Cytophagia</taxon>
        <taxon>Cytophagales</taxon>
        <taxon>Reichenbachiellaceae</taxon>
        <taxon>Reichenbachiella</taxon>
    </lineage>
</organism>
<protein>
    <recommendedName>
        <fullName evidence="3">DUF1330 domain-containing protein</fullName>
    </recommendedName>
</protein>
<dbReference type="AlphaFoldDB" id="A0A1W2GJM7"/>
<keyword evidence="2" id="KW-1185">Reference proteome</keyword>
<evidence type="ECO:0008006" key="3">
    <source>
        <dbReference type="Google" id="ProtNLM"/>
    </source>
</evidence>
<dbReference type="Proteomes" id="UP000192472">
    <property type="component" value="Unassembled WGS sequence"/>
</dbReference>
<evidence type="ECO:0000313" key="2">
    <source>
        <dbReference type="Proteomes" id="UP000192472"/>
    </source>
</evidence>
<dbReference type="OrthoDB" id="675824at2"/>
<proteinExistence type="predicted"/>
<sequence length="100" mass="11968">MLYITQLIYIKPGKEKVFHEFENHAIPLMEKYTGKLVQRLRPDDAAYVAGEEQKPYEIHIVSFESEEKLQEFFQDETRLQFKHLKDDSVKSILMFRGEKM</sequence>
<dbReference type="RefSeq" id="WP_084373691.1">
    <property type="nucleotide sequence ID" value="NZ_FWYF01000003.1"/>
</dbReference>
<dbReference type="EMBL" id="FWYF01000003">
    <property type="protein sequence ID" value="SMD36754.1"/>
    <property type="molecule type" value="Genomic_DNA"/>
</dbReference>
<accession>A0A1W2GJM7</accession>
<name>A0A1W2GJM7_REIFA</name>
<reference evidence="1 2" key="1">
    <citation type="submission" date="2017-04" db="EMBL/GenBank/DDBJ databases">
        <authorList>
            <person name="Afonso C.L."/>
            <person name="Miller P.J."/>
            <person name="Scott M.A."/>
            <person name="Spackman E."/>
            <person name="Goraichik I."/>
            <person name="Dimitrov K.M."/>
            <person name="Suarez D.L."/>
            <person name="Swayne D.E."/>
        </authorList>
    </citation>
    <scope>NUCLEOTIDE SEQUENCE [LARGE SCALE GENOMIC DNA]</scope>
    <source>
        <strain evidence="1 2">DSM 26133</strain>
    </source>
</reference>
<dbReference type="Gene3D" id="3.30.70.100">
    <property type="match status" value="1"/>
</dbReference>
<gene>
    <name evidence="1" type="ORF">SAMN04488029_3051</name>
</gene>
<evidence type="ECO:0000313" key="1">
    <source>
        <dbReference type="EMBL" id="SMD36754.1"/>
    </source>
</evidence>
<dbReference type="STRING" id="692418.SAMN04488029_3051"/>